<dbReference type="InterPro" id="IPR036388">
    <property type="entry name" value="WH-like_DNA-bd_sf"/>
</dbReference>
<keyword evidence="1" id="KW-0805">Transcription regulation</keyword>
<dbReference type="GO" id="GO:0003677">
    <property type="term" value="F:DNA binding"/>
    <property type="evidence" value="ECO:0007669"/>
    <property type="project" value="UniProtKB-KW"/>
</dbReference>
<dbReference type="InterPro" id="IPR009057">
    <property type="entry name" value="Homeodomain-like_sf"/>
</dbReference>
<reference evidence="6 7" key="1">
    <citation type="submission" date="2018-06" db="EMBL/GenBank/DDBJ databases">
        <title>Genomic Encyclopedia of Type Strains, Phase IV (KMG-IV): sequencing the most valuable type-strain genomes for metagenomic binning, comparative biology and taxonomic classification.</title>
        <authorList>
            <person name="Goeker M."/>
        </authorList>
    </citation>
    <scope>NUCLEOTIDE SEQUENCE [LARGE SCALE GENOMIC DNA]</scope>
    <source>
        <strain evidence="6 7">DSM 25619</strain>
    </source>
</reference>
<dbReference type="PROSITE" id="PS51464">
    <property type="entry name" value="SIS"/>
    <property type="match status" value="1"/>
</dbReference>
<dbReference type="CDD" id="cd05013">
    <property type="entry name" value="SIS_RpiR"/>
    <property type="match status" value="1"/>
</dbReference>
<dbReference type="InterPro" id="IPR001347">
    <property type="entry name" value="SIS_dom"/>
</dbReference>
<evidence type="ECO:0000259" key="5">
    <source>
        <dbReference type="PROSITE" id="PS51464"/>
    </source>
</evidence>
<keyword evidence="3" id="KW-0804">Transcription</keyword>
<keyword evidence="2" id="KW-0238">DNA-binding</keyword>
<evidence type="ECO:0000256" key="1">
    <source>
        <dbReference type="ARBA" id="ARBA00023015"/>
    </source>
</evidence>
<dbReference type="Pfam" id="PF01418">
    <property type="entry name" value="HTH_6"/>
    <property type="match status" value="1"/>
</dbReference>
<dbReference type="Gene3D" id="1.10.10.10">
    <property type="entry name" value="Winged helix-like DNA-binding domain superfamily/Winged helix DNA-binding domain"/>
    <property type="match status" value="1"/>
</dbReference>
<proteinExistence type="predicted"/>
<feature type="domain" description="HTH rpiR-type" evidence="4">
    <location>
        <begin position="7"/>
        <end position="83"/>
    </location>
</feature>
<feature type="domain" description="SIS" evidence="5">
    <location>
        <begin position="128"/>
        <end position="278"/>
    </location>
</feature>
<dbReference type="Proteomes" id="UP000252893">
    <property type="component" value="Unassembled WGS sequence"/>
</dbReference>
<evidence type="ECO:0000313" key="6">
    <source>
        <dbReference type="EMBL" id="RBO97321.1"/>
    </source>
</evidence>
<dbReference type="InterPro" id="IPR035472">
    <property type="entry name" value="RpiR-like_SIS"/>
</dbReference>
<evidence type="ECO:0000256" key="3">
    <source>
        <dbReference type="ARBA" id="ARBA00023163"/>
    </source>
</evidence>
<accession>A0A366E4L8</accession>
<dbReference type="GO" id="GO:1901135">
    <property type="term" value="P:carbohydrate derivative metabolic process"/>
    <property type="evidence" value="ECO:0007669"/>
    <property type="project" value="InterPro"/>
</dbReference>
<dbReference type="GO" id="GO:0003700">
    <property type="term" value="F:DNA-binding transcription factor activity"/>
    <property type="evidence" value="ECO:0007669"/>
    <property type="project" value="InterPro"/>
</dbReference>
<dbReference type="EMBL" id="QNRH01000002">
    <property type="protein sequence ID" value="RBO97321.1"/>
    <property type="molecule type" value="Genomic_DNA"/>
</dbReference>
<dbReference type="PROSITE" id="PS51071">
    <property type="entry name" value="HTH_RPIR"/>
    <property type="match status" value="1"/>
</dbReference>
<evidence type="ECO:0000259" key="4">
    <source>
        <dbReference type="PROSITE" id="PS51071"/>
    </source>
</evidence>
<dbReference type="Pfam" id="PF01380">
    <property type="entry name" value="SIS"/>
    <property type="match status" value="1"/>
</dbReference>
<organism evidence="6 7">
    <name type="scientific">Pseudochrobactrum asaccharolyticum</name>
    <dbReference type="NCBI Taxonomy" id="354351"/>
    <lineage>
        <taxon>Bacteria</taxon>
        <taxon>Pseudomonadati</taxon>
        <taxon>Pseudomonadota</taxon>
        <taxon>Alphaproteobacteria</taxon>
        <taxon>Hyphomicrobiales</taxon>
        <taxon>Brucellaceae</taxon>
        <taxon>Pseudochrobactrum</taxon>
    </lineage>
</organism>
<comment type="caution">
    <text evidence="6">The sequence shown here is derived from an EMBL/GenBank/DDBJ whole genome shotgun (WGS) entry which is preliminary data.</text>
</comment>
<evidence type="ECO:0000256" key="2">
    <source>
        <dbReference type="ARBA" id="ARBA00023125"/>
    </source>
</evidence>
<dbReference type="InterPro" id="IPR000281">
    <property type="entry name" value="HTH_RpiR"/>
</dbReference>
<dbReference type="SUPFAM" id="SSF53697">
    <property type="entry name" value="SIS domain"/>
    <property type="match status" value="1"/>
</dbReference>
<keyword evidence="7" id="KW-1185">Reference proteome</keyword>
<dbReference type="Gene3D" id="3.40.50.10490">
    <property type="entry name" value="Glucose-6-phosphate isomerase like protein, domain 1"/>
    <property type="match status" value="1"/>
</dbReference>
<protein>
    <submittedName>
        <fullName evidence="6">RpiR family transcriptional regulator</fullName>
    </submittedName>
</protein>
<dbReference type="AlphaFoldDB" id="A0A366E4L8"/>
<dbReference type="InterPro" id="IPR046348">
    <property type="entry name" value="SIS_dom_sf"/>
</dbReference>
<sequence length="303" mass="33271">MRGKESLNLPALIEAQWTRLTMNQQRIADFVLTNPFPVATMGIEELASATETSTATITRFVKALGLNGYTEFRNHAVQGYQALLKPVENVDRARHNPPKRVVEDAFANALELLKNIAQQADNPVWESAAMRILNAQRIAFLGFGVSGNLLQLFADRLLPFSRAQVMLTGDCGMERVALKIAGLGPEDLLIAMALPRYSQATVDFMKMARGRGTYCIAITDGPHSPLCALSHEQIFIPAEHPVLHSSGIAAIAAFETILAILAAHHQSVSDAVARTRFLMPYFYADDKTHPQSKTRTTDVSEAE</sequence>
<dbReference type="SUPFAM" id="SSF46689">
    <property type="entry name" value="Homeodomain-like"/>
    <property type="match status" value="1"/>
</dbReference>
<dbReference type="PANTHER" id="PTHR30514">
    <property type="entry name" value="GLUCOKINASE"/>
    <property type="match status" value="1"/>
</dbReference>
<dbReference type="InterPro" id="IPR047640">
    <property type="entry name" value="RpiR-like"/>
</dbReference>
<gene>
    <name evidence="6" type="ORF">DFR47_102103</name>
</gene>
<name>A0A366E4L8_9HYPH</name>
<evidence type="ECO:0000313" key="7">
    <source>
        <dbReference type="Proteomes" id="UP000252893"/>
    </source>
</evidence>
<dbReference type="GO" id="GO:0097367">
    <property type="term" value="F:carbohydrate derivative binding"/>
    <property type="evidence" value="ECO:0007669"/>
    <property type="project" value="InterPro"/>
</dbReference>